<keyword evidence="3 5" id="KW-0863">Zinc-finger</keyword>
<evidence type="ECO:0000256" key="1">
    <source>
        <dbReference type="ARBA" id="ARBA00022723"/>
    </source>
</evidence>
<evidence type="ECO:0000256" key="2">
    <source>
        <dbReference type="ARBA" id="ARBA00022737"/>
    </source>
</evidence>
<accession>A0A9W7ERZ6</accession>
<dbReference type="Gene3D" id="4.10.1000.10">
    <property type="entry name" value="Zinc finger, CCCH-type"/>
    <property type="match status" value="1"/>
</dbReference>
<dbReference type="Proteomes" id="UP001165160">
    <property type="component" value="Unassembled WGS sequence"/>
</dbReference>
<dbReference type="Pfam" id="PF00642">
    <property type="entry name" value="zf-CCCH"/>
    <property type="match status" value="1"/>
</dbReference>
<dbReference type="PANTHER" id="PTHR12547">
    <property type="entry name" value="CCCH ZINC FINGER/TIS11-RELATED"/>
    <property type="match status" value="1"/>
</dbReference>
<reference evidence="9" key="1">
    <citation type="journal article" date="2023" name="Commun. Biol.">
        <title>Genome analysis of Parmales, the sister group of diatoms, reveals the evolutionary specialization of diatoms from phago-mixotrophs to photoautotrophs.</title>
        <authorList>
            <person name="Ban H."/>
            <person name="Sato S."/>
            <person name="Yoshikawa S."/>
            <person name="Yamada K."/>
            <person name="Nakamura Y."/>
            <person name="Ichinomiya M."/>
            <person name="Sato N."/>
            <person name="Blanc-Mathieu R."/>
            <person name="Endo H."/>
            <person name="Kuwata A."/>
            <person name="Ogata H."/>
        </authorList>
    </citation>
    <scope>NUCLEOTIDE SEQUENCE [LARGE SCALE GENOMIC DNA]</scope>
    <source>
        <strain evidence="9">NIES 3699</strain>
    </source>
</reference>
<comment type="caution">
    <text evidence="8">The sequence shown here is derived from an EMBL/GenBank/DDBJ whole genome shotgun (WGS) entry which is preliminary data.</text>
</comment>
<evidence type="ECO:0000259" key="7">
    <source>
        <dbReference type="PROSITE" id="PS50103"/>
    </source>
</evidence>
<feature type="region of interest" description="Disordered" evidence="6">
    <location>
        <begin position="303"/>
        <end position="331"/>
    </location>
</feature>
<feature type="region of interest" description="Disordered" evidence="6">
    <location>
        <begin position="77"/>
        <end position="107"/>
    </location>
</feature>
<sequence>MFCSSPPPDGDIGRPGTPFSPPSLASTSGSYSRSNGSIVFTPFGEGERAEMGRPCSPLFMSPFSVSESPMSVVSPLSVRGSELSEFTSRDREGLGSEESSSREFGEHERDCFGLSILEEITEPKFTGAASFDDSEFSFVTPGSNFEGGVNSGVNSGSRRLRPRPTRPPLVNTIKDEGAVGKSDTLIPTYNGLRNEDQDPRPCLLPAPVMTRRAVEVLKAPKQEMTLNPCSKPFTSPLRSPRSLITSVNSSFQKCSSPVPLSPAAFLPTAKKRNPARSPTNFCLNTGASRAYNANATNQSDGRVAQVGDESTNETSREGIGNATKGLVPQNLRGDPFRRAKVKTELCLHFKRGKICPFGDKCNYAHGDEELKYTTLMDMERAGLAEAKSFRCLPCFSWICTGACPFGQRCSNIHDPRAIGAISSWLPHTDVPIANLPTSVNVDALYHTRHALAPPKIRMPRRVPSPEKYVSRERSGMRESMLQVRLFLHETLSKPFVYSPTHFLNNELCMIHGQYGVRRLGHPINNVAIRKNTFVNTVLQHSLLAPNTTNAKYTNGGGGDDELLVLDVSFGAKSDEKVPPRMLIFNPDPTAIRQCTLQSVKKHKRQSRQGRTANSPTSQSPVPLVDYSESLARQIDTAAEKTSMFSVLSTSEPEWIEFHRACLSYELNGKFTTQDSMSGDNIDAQNAVYERLQKDHRGLSEMSEAWHWPVCVDRSITTEETLVPDVSRHYAFPSLRLSTEIGPKTKRADVLRLLYASFIRWTSGHGVVPKTRSGVNGRLPVFSKLCVKAESIYEEGLERQQKDLLKDLHFLPQAPWESLFGERDVEEWKDVISHYSTNNCNLFDDAVPITPSPPHFSTAAIANANASPMSSFTLAQNSTQHPPPDFNRQRLPSSPPSFSRRAQISLNEKKKDSRRSRHSSLSINDDNEFCSFVDTA</sequence>
<feature type="compositionally biased region" description="Polar residues" evidence="6">
    <location>
        <begin position="608"/>
        <end position="620"/>
    </location>
</feature>
<gene>
    <name evidence="8" type="ORF">TrVE_jg2829</name>
</gene>
<dbReference type="EMBL" id="BRXX01000075">
    <property type="protein sequence ID" value="GMH87770.1"/>
    <property type="molecule type" value="Genomic_DNA"/>
</dbReference>
<keyword evidence="2" id="KW-0677">Repeat</keyword>
<dbReference type="InterPro" id="IPR036855">
    <property type="entry name" value="Znf_CCCH_sf"/>
</dbReference>
<keyword evidence="1 5" id="KW-0479">Metal-binding</keyword>
<dbReference type="GO" id="GO:0008270">
    <property type="term" value="F:zinc ion binding"/>
    <property type="evidence" value="ECO:0007669"/>
    <property type="project" value="UniProtKB-KW"/>
</dbReference>
<evidence type="ECO:0000256" key="6">
    <source>
        <dbReference type="SAM" id="MobiDB-lite"/>
    </source>
</evidence>
<evidence type="ECO:0000256" key="5">
    <source>
        <dbReference type="PROSITE-ProRule" id="PRU00723"/>
    </source>
</evidence>
<feature type="region of interest" description="Disordered" evidence="6">
    <location>
        <begin position="1"/>
        <end position="48"/>
    </location>
</feature>
<dbReference type="GO" id="GO:0003729">
    <property type="term" value="F:mRNA binding"/>
    <property type="evidence" value="ECO:0007669"/>
    <property type="project" value="InterPro"/>
</dbReference>
<protein>
    <recommendedName>
        <fullName evidence="7">C3H1-type domain-containing protein</fullName>
    </recommendedName>
</protein>
<evidence type="ECO:0000313" key="8">
    <source>
        <dbReference type="EMBL" id="GMH87770.1"/>
    </source>
</evidence>
<feature type="zinc finger region" description="C3H1-type" evidence="5">
    <location>
        <begin position="393"/>
        <end position="416"/>
    </location>
</feature>
<dbReference type="InterPro" id="IPR000571">
    <property type="entry name" value="Znf_CCCH"/>
</dbReference>
<dbReference type="PROSITE" id="PS50103">
    <property type="entry name" value="ZF_C3H1"/>
    <property type="match status" value="2"/>
</dbReference>
<evidence type="ECO:0000313" key="9">
    <source>
        <dbReference type="Proteomes" id="UP001165160"/>
    </source>
</evidence>
<feature type="zinc finger region" description="C3H1-type" evidence="5">
    <location>
        <begin position="340"/>
        <end position="368"/>
    </location>
</feature>
<feature type="compositionally biased region" description="Low complexity" evidence="6">
    <location>
        <begin position="26"/>
        <end position="37"/>
    </location>
</feature>
<feature type="domain" description="C3H1-type" evidence="7">
    <location>
        <begin position="340"/>
        <end position="368"/>
    </location>
</feature>
<evidence type="ECO:0000256" key="3">
    <source>
        <dbReference type="ARBA" id="ARBA00022771"/>
    </source>
</evidence>
<dbReference type="AlphaFoldDB" id="A0A9W7ERZ6"/>
<keyword evidence="9" id="KW-1185">Reference proteome</keyword>
<feature type="domain" description="C3H1-type" evidence="7">
    <location>
        <begin position="393"/>
        <end position="416"/>
    </location>
</feature>
<name>A0A9W7ERZ6_9STRA</name>
<dbReference type="SUPFAM" id="SSF90229">
    <property type="entry name" value="CCCH zinc finger"/>
    <property type="match status" value="1"/>
</dbReference>
<evidence type="ECO:0000256" key="4">
    <source>
        <dbReference type="ARBA" id="ARBA00022833"/>
    </source>
</evidence>
<feature type="compositionally biased region" description="Basic and acidic residues" evidence="6">
    <location>
        <begin position="87"/>
        <end position="107"/>
    </location>
</feature>
<dbReference type="PANTHER" id="PTHR12547:SF18">
    <property type="entry name" value="PROTEIN TIS11"/>
    <property type="match status" value="1"/>
</dbReference>
<feature type="compositionally biased region" description="Low complexity" evidence="6">
    <location>
        <begin position="888"/>
        <end position="899"/>
    </location>
</feature>
<feature type="region of interest" description="Disordered" evidence="6">
    <location>
        <begin position="149"/>
        <end position="172"/>
    </location>
</feature>
<proteinExistence type="predicted"/>
<dbReference type="InterPro" id="IPR045877">
    <property type="entry name" value="ZFP36-like"/>
</dbReference>
<feature type="region of interest" description="Disordered" evidence="6">
    <location>
        <begin position="597"/>
        <end position="622"/>
    </location>
</feature>
<feature type="region of interest" description="Disordered" evidence="6">
    <location>
        <begin position="873"/>
        <end position="899"/>
    </location>
</feature>
<dbReference type="SMART" id="SM00356">
    <property type="entry name" value="ZnF_C3H1"/>
    <property type="match status" value="2"/>
</dbReference>
<organism evidence="8 9">
    <name type="scientific">Triparma verrucosa</name>
    <dbReference type="NCBI Taxonomy" id="1606542"/>
    <lineage>
        <taxon>Eukaryota</taxon>
        <taxon>Sar</taxon>
        <taxon>Stramenopiles</taxon>
        <taxon>Ochrophyta</taxon>
        <taxon>Bolidophyceae</taxon>
        <taxon>Parmales</taxon>
        <taxon>Triparmaceae</taxon>
        <taxon>Triparma</taxon>
    </lineage>
</organism>
<keyword evidence="4 5" id="KW-0862">Zinc</keyword>